<dbReference type="EMBL" id="LJZO01000002">
    <property type="protein sequence ID" value="ROW03936.1"/>
    <property type="molecule type" value="Genomic_DNA"/>
</dbReference>
<organism evidence="1 2">
    <name type="scientific">Cytospora chrysosperma</name>
    <name type="common">Cytospora canker fungus</name>
    <name type="synonym">Sphaeria chrysosperma</name>
    <dbReference type="NCBI Taxonomy" id="252740"/>
    <lineage>
        <taxon>Eukaryota</taxon>
        <taxon>Fungi</taxon>
        <taxon>Dikarya</taxon>
        <taxon>Ascomycota</taxon>
        <taxon>Pezizomycotina</taxon>
        <taxon>Sordariomycetes</taxon>
        <taxon>Sordariomycetidae</taxon>
        <taxon>Diaporthales</taxon>
        <taxon>Cytosporaceae</taxon>
        <taxon>Cytospora</taxon>
    </lineage>
</organism>
<proteinExistence type="predicted"/>
<dbReference type="AlphaFoldDB" id="A0A423WKH6"/>
<reference evidence="1 2" key="1">
    <citation type="submission" date="2015-09" db="EMBL/GenBank/DDBJ databases">
        <title>Host preference determinants of Valsa canker pathogens revealed by comparative genomics.</title>
        <authorList>
            <person name="Yin Z."/>
            <person name="Huang L."/>
        </authorList>
    </citation>
    <scope>NUCLEOTIDE SEQUENCE [LARGE SCALE GENOMIC DNA]</scope>
    <source>
        <strain evidence="1 2">YSFL</strain>
    </source>
</reference>
<keyword evidence="2" id="KW-1185">Reference proteome</keyword>
<dbReference type="Proteomes" id="UP000284375">
    <property type="component" value="Unassembled WGS sequence"/>
</dbReference>
<comment type="caution">
    <text evidence="1">The sequence shown here is derived from an EMBL/GenBank/DDBJ whole genome shotgun (WGS) entry which is preliminary data.</text>
</comment>
<evidence type="ECO:0000313" key="2">
    <source>
        <dbReference type="Proteomes" id="UP000284375"/>
    </source>
</evidence>
<protein>
    <submittedName>
        <fullName evidence="1">Uncharacterized protein</fullName>
    </submittedName>
</protein>
<accession>A0A423WKH6</accession>
<name>A0A423WKH6_CYTCH</name>
<sequence>MDEEADYLQYSTGGYRILSTGTYISNEKNAEAVEPLSAALVGGLMVTPSAVGGGNNIASHARWKMKDPAGTPAATWHGVAAMTPSASVLAGSQRLRMYSLMAGGLAGLTMPGPIQTGTASILSESLVGLMVISMCSSLPAWLKGAQSSLSDIGVSIFLFASLAPGGFVAGEAVGGSLSVLLFTGDEDDDGSQALSLKNENASSP</sequence>
<evidence type="ECO:0000313" key="1">
    <source>
        <dbReference type="EMBL" id="ROW03936.1"/>
    </source>
</evidence>
<gene>
    <name evidence="1" type="ORF">VSDG_01023</name>
</gene>